<dbReference type="Gene3D" id="3.40.30.10">
    <property type="entry name" value="Glutaredoxin"/>
    <property type="match status" value="2"/>
</dbReference>
<dbReference type="CDD" id="cd00340">
    <property type="entry name" value="GSH_Peroxidase"/>
    <property type="match status" value="1"/>
</dbReference>
<dbReference type="Proteomes" id="UP000728032">
    <property type="component" value="Unassembled WGS sequence"/>
</dbReference>
<reference evidence="7" key="1">
    <citation type="submission" date="2020-11" db="EMBL/GenBank/DDBJ databases">
        <authorList>
            <person name="Tran Van P."/>
        </authorList>
    </citation>
    <scope>NUCLEOTIDE SEQUENCE</scope>
</reference>
<evidence type="ECO:0000259" key="6">
    <source>
        <dbReference type="PROSITE" id="PS51352"/>
    </source>
</evidence>
<dbReference type="PRINTS" id="PR01011">
    <property type="entry name" value="GLUTPROXDASE"/>
</dbReference>
<dbReference type="AlphaFoldDB" id="A0A7R9MDJ5"/>
<keyword evidence="4 5" id="KW-0560">Oxidoreductase</keyword>
<dbReference type="PROSITE" id="PS00763">
    <property type="entry name" value="GLUTATHIONE_PEROXID_2"/>
    <property type="match status" value="1"/>
</dbReference>
<evidence type="ECO:0000256" key="1">
    <source>
        <dbReference type="ARBA" id="ARBA00006926"/>
    </source>
</evidence>
<evidence type="ECO:0000256" key="2">
    <source>
        <dbReference type="ARBA" id="ARBA00022559"/>
    </source>
</evidence>
<dbReference type="GO" id="GO:0004601">
    <property type="term" value="F:peroxidase activity"/>
    <property type="evidence" value="ECO:0007669"/>
    <property type="project" value="UniProtKB-KW"/>
</dbReference>
<dbReference type="InterPro" id="IPR000889">
    <property type="entry name" value="Glutathione_peroxidase"/>
</dbReference>
<accession>A0A7R9MDJ5</accession>
<evidence type="ECO:0000256" key="5">
    <source>
        <dbReference type="RuleBase" id="RU000499"/>
    </source>
</evidence>
<evidence type="ECO:0000256" key="4">
    <source>
        <dbReference type="ARBA" id="ARBA00023002"/>
    </source>
</evidence>
<keyword evidence="8" id="KW-1185">Reference proteome</keyword>
<dbReference type="PROSITE" id="PS51352">
    <property type="entry name" value="THIOREDOXIN_2"/>
    <property type="match status" value="1"/>
</dbReference>
<gene>
    <name evidence="7" type="ORF">ONB1V03_LOCUS13826</name>
</gene>
<evidence type="ECO:0000313" key="8">
    <source>
        <dbReference type="Proteomes" id="UP000728032"/>
    </source>
</evidence>
<dbReference type="PROSITE" id="PS00460">
    <property type="entry name" value="GLUTATHIONE_PEROXID_1"/>
    <property type="match status" value="1"/>
</dbReference>
<dbReference type="InterPro" id="IPR029759">
    <property type="entry name" value="GPX_AS"/>
</dbReference>
<evidence type="ECO:0000256" key="3">
    <source>
        <dbReference type="ARBA" id="ARBA00022933"/>
    </source>
</evidence>
<evidence type="ECO:0000313" key="7">
    <source>
        <dbReference type="EMBL" id="CAD7657195.1"/>
    </source>
</evidence>
<dbReference type="EMBL" id="OC927376">
    <property type="protein sequence ID" value="CAD7657195.1"/>
    <property type="molecule type" value="Genomic_DNA"/>
</dbReference>
<dbReference type="OrthoDB" id="446890at2759"/>
<proteinExistence type="inferred from homology"/>
<name>A0A7R9MDJ5_9ACAR</name>
<organism evidence="7">
    <name type="scientific">Oppiella nova</name>
    <dbReference type="NCBI Taxonomy" id="334625"/>
    <lineage>
        <taxon>Eukaryota</taxon>
        <taxon>Metazoa</taxon>
        <taxon>Ecdysozoa</taxon>
        <taxon>Arthropoda</taxon>
        <taxon>Chelicerata</taxon>
        <taxon>Arachnida</taxon>
        <taxon>Acari</taxon>
        <taxon>Acariformes</taxon>
        <taxon>Sarcoptiformes</taxon>
        <taxon>Oribatida</taxon>
        <taxon>Brachypylina</taxon>
        <taxon>Oppioidea</taxon>
        <taxon>Oppiidae</taxon>
        <taxon>Oppiella</taxon>
    </lineage>
</organism>
<comment type="similarity">
    <text evidence="1 5">Belongs to the glutathione peroxidase family.</text>
</comment>
<dbReference type="Pfam" id="PF00255">
    <property type="entry name" value="GSHPx"/>
    <property type="match status" value="1"/>
</dbReference>
<dbReference type="PROSITE" id="PS51355">
    <property type="entry name" value="GLUTATHIONE_PEROXID_3"/>
    <property type="match status" value="1"/>
</dbReference>
<sequence>MYIKSVHLTVKRILTVNTALNAIRYKSVQTIRPLIVSHNKPFIDKTPQNLLLIGLKSRTMATNDPKTAKTLYEFTAKDIDGNEVSLDKYKDHPVLVVNVASNCAQVSLDKYKDHPVLVVNVASNCGLTKNNYKQLNEMYGKYEGQGLRILAFPSNQFNGQEPGCDIDIKEFAKKNDVKFDMMSKIDVNGNSAHPLYQWLKNQKGGLLGFDAIKWNFTKFLIDKNGVPIKRFGPTTEPKDLEKDVKAQL</sequence>
<keyword evidence="2 5" id="KW-0575">Peroxidase</keyword>
<protein>
    <recommendedName>
        <fullName evidence="5">Glutathione peroxidase</fullName>
    </recommendedName>
</protein>
<keyword evidence="3" id="KW-0712">Selenocysteine</keyword>
<dbReference type="FunFam" id="3.40.30.10:FF:000025">
    <property type="entry name" value="Glutathione peroxidase"/>
    <property type="match status" value="1"/>
</dbReference>
<dbReference type="PANTHER" id="PTHR11592">
    <property type="entry name" value="GLUTATHIONE PEROXIDASE"/>
    <property type="match status" value="1"/>
</dbReference>
<dbReference type="SUPFAM" id="SSF52833">
    <property type="entry name" value="Thioredoxin-like"/>
    <property type="match status" value="2"/>
</dbReference>
<dbReference type="GO" id="GO:0006979">
    <property type="term" value="P:response to oxidative stress"/>
    <property type="evidence" value="ECO:0007669"/>
    <property type="project" value="InterPro"/>
</dbReference>
<dbReference type="InterPro" id="IPR029760">
    <property type="entry name" value="GPX_CS"/>
</dbReference>
<feature type="domain" description="Thioredoxin" evidence="6">
    <location>
        <begin position="65"/>
        <end position="248"/>
    </location>
</feature>
<dbReference type="PANTHER" id="PTHR11592:SF134">
    <property type="entry name" value="PHOSPHOLIPID HYDROPEROXIDE GLUTATHIONE PEROXIDASE"/>
    <property type="match status" value="1"/>
</dbReference>
<dbReference type="InterPro" id="IPR036249">
    <property type="entry name" value="Thioredoxin-like_sf"/>
</dbReference>
<dbReference type="EMBL" id="CAJPVJ010012551">
    <property type="protein sequence ID" value="CAG2174381.1"/>
    <property type="molecule type" value="Genomic_DNA"/>
</dbReference>
<dbReference type="InterPro" id="IPR013766">
    <property type="entry name" value="Thioredoxin_domain"/>
</dbReference>